<reference evidence="1" key="1">
    <citation type="journal article" date="2015" name="Genome Biol. Evol.">
        <title>Nucleomorph Genome Sequences of Two Chlorarachniophytes, Amorphochlora amoebiformis and Lotharella vacuolata.</title>
        <authorList>
            <person name="Suzuki S."/>
            <person name="Shirato S."/>
            <person name="Hirakawa Y."/>
            <person name="Ishida K."/>
        </authorList>
    </citation>
    <scope>NUCLEOTIDE SEQUENCE</scope>
    <source>
        <strain evidence="1">CCMP2058</strain>
    </source>
</reference>
<name>A0A0H5BKW2_9EUKA</name>
<protein>
    <submittedName>
        <fullName evidence="1">Uncharacterized protein</fullName>
    </submittedName>
</protein>
<sequence length="120" mass="14652">MTTNLNMLYKSRNEIFFTNLESFFSWKTFITNKHILFNIQIYIILRILYSFKLSYCLKSRLVNAPAHQNVKSIYSFKAKTLNKTQTDIKNDTKYYKFRIKKMKYLKIYYWKRIKTRISSG</sequence>
<geneLocation type="nucleomorph" evidence="1"/>
<dbReference type="EMBL" id="AB996604">
    <property type="protein sequence ID" value="BAS01960.1"/>
    <property type="molecule type" value="Genomic_DNA"/>
</dbReference>
<organism evidence="1">
    <name type="scientific">Amorphochlora amoebiformis</name>
    <dbReference type="NCBI Taxonomy" id="1561963"/>
    <lineage>
        <taxon>Eukaryota</taxon>
        <taxon>Sar</taxon>
        <taxon>Rhizaria</taxon>
        <taxon>Cercozoa</taxon>
        <taxon>Chlorarachniophyceae</taxon>
        <taxon>Amorphochlora</taxon>
    </lineage>
</organism>
<keyword evidence="1" id="KW-0542">Nucleomorph</keyword>
<dbReference type="AlphaFoldDB" id="A0A0H5BKW2"/>
<evidence type="ECO:0000313" key="1">
    <source>
        <dbReference type="EMBL" id="BAS01960.1"/>
    </source>
</evidence>
<proteinExistence type="predicted"/>
<accession>A0A0H5BKW2</accession>